<keyword evidence="1" id="KW-0812">Transmembrane</keyword>
<name>A0A504YR80_FASGI</name>
<keyword evidence="1" id="KW-0472">Membrane</keyword>
<dbReference type="EMBL" id="SUNJ01009380">
    <property type="protein sequence ID" value="TPP60487.1"/>
    <property type="molecule type" value="Genomic_DNA"/>
</dbReference>
<protein>
    <submittedName>
        <fullName evidence="2">Uncharacterized protein</fullName>
    </submittedName>
</protein>
<dbReference type="Proteomes" id="UP000316759">
    <property type="component" value="Unassembled WGS sequence"/>
</dbReference>
<evidence type="ECO:0000313" key="3">
    <source>
        <dbReference type="Proteomes" id="UP000316759"/>
    </source>
</evidence>
<organism evidence="2 3">
    <name type="scientific">Fasciola gigantica</name>
    <name type="common">Giant liver fluke</name>
    <dbReference type="NCBI Taxonomy" id="46835"/>
    <lineage>
        <taxon>Eukaryota</taxon>
        <taxon>Metazoa</taxon>
        <taxon>Spiralia</taxon>
        <taxon>Lophotrochozoa</taxon>
        <taxon>Platyhelminthes</taxon>
        <taxon>Trematoda</taxon>
        <taxon>Digenea</taxon>
        <taxon>Plagiorchiida</taxon>
        <taxon>Echinostomata</taxon>
        <taxon>Echinostomatoidea</taxon>
        <taxon>Fasciolidae</taxon>
        <taxon>Fasciola</taxon>
    </lineage>
</organism>
<sequence length="550" mass="61579">MDNFTTEIEHFITFPGSSLNLIERCLGFIAMRWAEELDQLELNNVSRKHSTWIVEKQLAYLQTILRHNQINESSVYPEMDQNCPTLHAQSTIAHTSLAVGFVALLIHILLVFFINHGLVRLYGPCLLVSIFLTALHNLLLFASSYVTSNLETTLQHSTGTFLNQTRREISHRVLCPLMDVSTHYLSISVHLSVFFALLEQYNFPGGACKKISPRVGLRTHINSPLLAHLPSTFSNVSQNSFSHGHGIHSSLKESDKCRVSEPNVNFYSCSNDFCRSKDVRQEPVKVSLRPFINLLTVKWYWIGPLLSMCLPCLPVAFGLWLHHGSGLENMWNPTYGVLTCGSVGSCLAGMQILFYLPVGLILAGQIAMIFMINMRADHTPDSMAHSVQYSHHLCPDFEARCCMIFKFAGSQLIVWITAFVSNHVCLVTMWQLYAIFTGLQGLYVCVSFTFARPFLEVVFKKNDPLRRLKLDNLVMQLPLGIVRGARDVGYIPRNSSSTLSGVGVFNHPGHSASSASVSKKSMLTKCGTRRISPGNQVNTALLTHHDPHQC</sequence>
<feature type="transmembrane region" description="Helical" evidence="1">
    <location>
        <begin position="352"/>
        <end position="373"/>
    </location>
</feature>
<feature type="transmembrane region" description="Helical" evidence="1">
    <location>
        <begin position="97"/>
        <end position="115"/>
    </location>
</feature>
<accession>A0A504YR80</accession>
<evidence type="ECO:0000313" key="2">
    <source>
        <dbReference type="EMBL" id="TPP60487.1"/>
    </source>
</evidence>
<feature type="transmembrane region" description="Helical" evidence="1">
    <location>
        <begin position="299"/>
        <end position="321"/>
    </location>
</feature>
<proteinExistence type="predicted"/>
<keyword evidence="1" id="KW-1133">Transmembrane helix</keyword>
<comment type="caution">
    <text evidence="2">The sequence shown here is derived from an EMBL/GenBank/DDBJ whole genome shotgun (WGS) entry which is preliminary data.</text>
</comment>
<gene>
    <name evidence="2" type="ORF">FGIG_08797</name>
</gene>
<keyword evidence="3" id="KW-1185">Reference proteome</keyword>
<dbReference type="AlphaFoldDB" id="A0A504YR80"/>
<evidence type="ECO:0000256" key="1">
    <source>
        <dbReference type="SAM" id="Phobius"/>
    </source>
</evidence>
<reference evidence="2 3" key="1">
    <citation type="submission" date="2019-04" db="EMBL/GenBank/DDBJ databases">
        <title>Annotation for the trematode Fasciola gigantica.</title>
        <authorList>
            <person name="Choi Y.-J."/>
        </authorList>
    </citation>
    <scope>NUCLEOTIDE SEQUENCE [LARGE SCALE GENOMIC DNA]</scope>
    <source>
        <strain evidence="2">Uganda_cow_1</strain>
    </source>
</reference>
<feature type="transmembrane region" description="Helical" evidence="1">
    <location>
        <begin position="121"/>
        <end position="142"/>
    </location>
</feature>
<dbReference type="OrthoDB" id="6231799at2759"/>
<feature type="transmembrane region" description="Helical" evidence="1">
    <location>
        <begin position="412"/>
        <end position="433"/>
    </location>
</feature>